<dbReference type="Proteomes" id="UP001204320">
    <property type="component" value="Unassembled WGS sequence"/>
</dbReference>
<reference evidence="12 13" key="1">
    <citation type="submission" date="2022-08" db="EMBL/GenBank/DDBJ databases">
        <title>Tractidigestivibacter montrealensis type strain KD21.</title>
        <authorList>
            <person name="Diop K."/>
            <person name="Richard C."/>
            <person name="Routy B."/>
        </authorList>
    </citation>
    <scope>NUCLEOTIDE SEQUENCE [LARGE SCALE GENOMIC DNA]</scope>
    <source>
        <strain evidence="12 13">KD21</strain>
    </source>
</reference>
<dbReference type="InterPro" id="IPR047817">
    <property type="entry name" value="ABC2_TM_bact-type"/>
</dbReference>
<dbReference type="InterPro" id="IPR013525">
    <property type="entry name" value="ABC2_TM"/>
</dbReference>
<keyword evidence="3 9" id="KW-0813">Transport</keyword>
<comment type="caution">
    <text evidence="12">The sequence shown here is derived from an EMBL/GenBank/DDBJ whole genome shotgun (WGS) entry which is preliminary data.</text>
</comment>
<evidence type="ECO:0000256" key="6">
    <source>
        <dbReference type="ARBA" id="ARBA00022692"/>
    </source>
</evidence>
<feature type="transmembrane region" description="Helical" evidence="9">
    <location>
        <begin position="165"/>
        <end position="192"/>
    </location>
</feature>
<evidence type="ECO:0000256" key="10">
    <source>
        <dbReference type="SAM" id="MobiDB-lite"/>
    </source>
</evidence>
<comment type="subcellular location">
    <subcellularLocation>
        <location evidence="1">Cell inner membrane</location>
        <topology evidence="1">Multi-pass membrane protein</topology>
    </subcellularLocation>
    <subcellularLocation>
        <location evidence="9">Cell membrane</location>
        <topology evidence="9">Multi-pass membrane protein</topology>
    </subcellularLocation>
</comment>
<evidence type="ECO:0000256" key="3">
    <source>
        <dbReference type="ARBA" id="ARBA00022448"/>
    </source>
</evidence>
<keyword evidence="5" id="KW-0997">Cell inner membrane</keyword>
<feature type="region of interest" description="Disordered" evidence="10">
    <location>
        <begin position="1"/>
        <end position="23"/>
    </location>
</feature>
<evidence type="ECO:0000259" key="11">
    <source>
        <dbReference type="PROSITE" id="PS51012"/>
    </source>
</evidence>
<comment type="similarity">
    <text evidence="2 9">Belongs to the ABC-2 integral membrane protein family.</text>
</comment>
<keyword evidence="13" id="KW-1185">Reference proteome</keyword>
<feature type="compositionally biased region" description="Low complexity" evidence="10">
    <location>
        <begin position="13"/>
        <end position="23"/>
    </location>
</feature>
<evidence type="ECO:0000256" key="2">
    <source>
        <dbReference type="ARBA" id="ARBA00007783"/>
    </source>
</evidence>
<feature type="transmembrane region" description="Helical" evidence="9">
    <location>
        <begin position="139"/>
        <end position="159"/>
    </location>
</feature>
<organism evidence="12 13">
    <name type="scientific">Tractidigestivibacter montrealensis</name>
    <dbReference type="NCBI Taxonomy" id="2972466"/>
    <lineage>
        <taxon>Bacteria</taxon>
        <taxon>Bacillati</taxon>
        <taxon>Actinomycetota</taxon>
        <taxon>Coriobacteriia</taxon>
        <taxon>Coriobacteriales</taxon>
        <taxon>Atopobiaceae</taxon>
        <taxon>Tractidigestivibacter</taxon>
    </lineage>
</organism>
<keyword evidence="8 9" id="KW-0472">Membrane</keyword>
<dbReference type="Pfam" id="PF01061">
    <property type="entry name" value="ABC2_membrane"/>
    <property type="match status" value="1"/>
</dbReference>
<dbReference type="PROSITE" id="PS51012">
    <property type="entry name" value="ABC_TM2"/>
    <property type="match status" value="1"/>
</dbReference>
<gene>
    <name evidence="12" type="ORF">NVS32_08815</name>
</gene>
<sequence length="291" mass="33142">MASDIEPAEKVTAPAAQEASAPAHTTSARDAWYPAGKRDVFILRELVTKDFKLKYRRSVLGVIWSVLNPLLMMLVMSLVFSFFLRYDNIEHYPLYLIVANITWQVFADSTNAGMMSIIDAAPLLKKVRVKKAVFPVEKVLFSLVNFLFSLIAVVVVMLWEGVAPTPVMLLAPICIVLLMVFCVGLSLLLSALAVFFRDLIHLWSVLLMAWMYATPLFWPVSMIEQVPYHAVRVLMYVNPMYNFVTFMRDTVIYATIPPVKVVVSCVVWALVSLVLGYFVFRTRERRFILFI</sequence>
<feature type="transmembrane region" description="Helical" evidence="9">
    <location>
        <begin position="199"/>
        <end position="218"/>
    </location>
</feature>
<evidence type="ECO:0000313" key="13">
    <source>
        <dbReference type="Proteomes" id="UP001204320"/>
    </source>
</evidence>
<proteinExistence type="inferred from homology"/>
<keyword evidence="6 9" id="KW-0812">Transmembrane</keyword>
<name>A0ABT1ZA01_9ACTN</name>
<evidence type="ECO:0000256" key="5">
    <source>
        <dbReference type="ARBA" id="ARBA00022519"/>
    </source>
</evidence>
<keyword evidence="4 9" id="KW-1003">Cell membrane</keyword>
<accession>A0ABT1ZA01</accession>
<protein>
    <recommendedName>
        <fullName evidence="9">Transport permease protein</fullName>
    </recommendedName>
</protein>
<feature type="transmembrane region" description="Helical" evidence="9">
    <location>
        <begin position="95"/>
        <end position="118"/>
    </location>
</feature>
<evidence type="ECO:0000313" key="12">
    <source>
        <dbReference type="EMBL" id="MCR9037045.1"/>
    </source>
</evidence>
<evidence type="ECO:0000256" key="1">
    <source>
        <dbReference type="ARBA" id="ARBA00004429"/>
    </source>
</evidence>
<evidence type="ECO:0000256" key="8">
    <source>
        <dbReference type="ARBA" id="ARBA00023136"/>
    </source>
</evidence>
<evidence type="ECO:0000256" key="7">
    <source>
        <dbReference type="ARBA" id="ARBA00022989"/>
    </source>
</evidence>
<evidence type="ECO:0000256" key="9">
    <source>
        <dbReference type="RuleBase" id="RU361157"/>
    </source>
</evidence>
<dbReference type="RefSeq" id="WP_258499478.1">
    <property type="nucleotide sequence ID" value="NZ_JANSKA010000005.1"/>
</dbReference>
<feature type="domain" description="ABC transmembrane type-2" evidence="11">
    <location>
        <begin position="60"/>
        <end position="283"/>
    </location>
</feature>
<dbReference type="EMBL" id="JANSKA010000005">
    <property type="protein sequence ID" value="MCR9037045.1"/>
    <property type="molecule type" value="Genomic_DNA"/>
</dbReference>
<dbReference type="PANTHER" id="PTHR30413">
    <property type="entry name" value="INNER MEMBRANE TRANSPORT PERMEASE"/>
    <property type="match status" value="1"/>
</dbReference>
<evidence type="ECO:0000256" key="4">
    <source>
        <dbReference type="ARBA" id="ARBA00022475"/>
    </source>
</evidence>
<feature type="transmembrane region" description="Helical" evidence="9">
    <location>
        <begin position="261"/>
        <end position="280"/>
    </location>
</feature>
<feature type="transmembrane region" description="Helical" evidence="9">
    <location>
        <begin position="59"/>
        <end position="83"/>
    </location>
</feature>
<keyword evidence="7 9" id="KW-1133">Transmembrane helix</keyword>
<dbReference type="PANTHER" id="PTHR30413:SF8">
    <property type="entry name" value="TRANSPORT PERMEASE PROTEIN"/>
    <property type="match status" value="1"/>
</dbReference>